<evidence type="ECO:0000259" key="4">
    <source>
        <dbReference type="PROSITE" id="PS52039"/>
    </source>
</evidence>
<proteinExistence type="predicted"/>
<evidence type="ECO:0000256" key="1">
    <source>
        <dbReference type="ARBA" id="ARBA00023029"/>
    </source>
</evidence>
<dbReference type="InterPro" id="IPR013824">
    <property type="entry name" value="Topo_IA_cen_sub1"/>
</dbReference>
<gene>
    <name evidence="5" type="ORF">S01H1_68244</name>
</gene>
<organism evidence="5">
    <name type="scientific">marine sediment metagenome</name>
    <dbReference type="NCBI Taxonomy" id="412755"/>
    <lineage>
        <taxon>unclassified sequences</taxon>
        <taxon>metagenomes</taxon>
        <taxon>ecological metagenomes</taxon>
    </lineage>
</organism>
<sequence>VEEDMEVFLEESGDFDHQYNISEPKKVDKKQPLPFTTSTLQQKASNELHFSPKQTMSLAQKLYENGYITYMRTDSKKYSKEFILKATSFIKKTYGNKYISSNINQLAVGCSTKSKKNNNNAQEAHEAIRPTDIEKKQLPATIDSRAKRLYQLILRNTLESCMSLAQYLTISATITAPQKHLYRYTAEQVAFPGWKIVGGYEKENAIYHFLLKIKKQSILSYKKIYSKLVLKDLKTHYTEARLVQQLE</sequence>
<name>X0Y171_9ZZZZ</name>
<feature type="domain" description="Topo IA-type catalytic" evidence="4">
    <location>
        <begin position="1"/>
        <end position="247"/>
    </location>
</feature>
<feature type="non-terminal residue" evidence="5">
    <location>
        <position position="247"/>
    </location>
</feature>
<dbReference type="InterPro" id="IPR000380">
    <property type="entry name" value="Topo_IA"/>
</dbReference>
<dbReference type="InterPro" id="IPR023406">
    <property type="entry name" value="Topo_IA_AS"/>
</dbReference>
<keyword evidence="2" id="KW-0238">DNA-binding</keyword>
<evidence type="ECO:0000256" key="2">
    <source>
        <dbReference type="ARBA" id="ARBA00023125"/>
    </source>
</evidence>
<dbReference type="EMBL" id="BARS01045252">
    <property type="protein sequence ID" value="GAG30656.1"/>
    <property type="molecule type" value="Genomic_DNA"/>
</dbReference>
<keyword evidence="3" id="KW-0413">Isomerase</keyword>
<dbReference type="Gene3D" id="2.70.20.10">
    <property type="entry name" value="Topoisomerase I, domain 3"/>
    <property type="match status" value="1"/>
</dbReference>
<dbReference type="GO" id="GO:0006265">
    <property type="term" value="P:DNA topological change"/>
    <property type="evidence" value="ECO:0007669"/>
    <property type="project" value="InterPro"/>
</dbReference>
<accession>X0Y171</accession>
<keyword evidence="1" id="KW-0799">Topoisomerase</keyword>
<dbReference type="GO" id="GO:0003677">
    <property type="term" value="F:DNA binding"/>
    <property type="evidence" value="ECO:0007669"/>
    <property type="project" value="UniProtKB-KW"/>
</dbReference>
<evidence type="ECO:0000313" key="5">
    <source>
        <dbReference type="EMBL" id="GAG30656.1"/>
    </source>
</evidence>
<dbReference type="GO" id="GO:0003917">
    <property type="term" value="F:DNA topoisomerase type I (single strand cut, ATP-independent) activity"/>
    <property type="evidence" value="ECO:0007669"/>
    <property type="project" value="InterPro"/>
</dbReference>
<feature type="non-terminal residue" evidence="5">
    <location>
        <position position="1"/>
    </location>
</feature>
<dbReference type="Gene3D" id="1.10.290.10">
    <property type="entry name" value="Topoisomerase I, domain 4"/>
    <property type="match status" value="1"/>
</dbReference>
<evidence type="ECO:0000256" key="3">
    <source>
        <dbReference type="ARBA" id="ARBA00023235"/>
    </source>
</evidence>
<protein>
    <recommendedName>
        <fullName evidence="4">Topo IA-type catalytic domain-containing protein</fullName>
    </recommendedName>
</protein>
<dbReference type="InterPro" id="IPR013497">
    <property type="entry name" value="Topo_IA_cen"/>
</dbReference>
<dbReference type="PROSITE" id="PS00396">
    <property type="entry name" value="TOPO_IA_1"/>
    <property type="match status" value="1"/>
</dbReference>
<comment type="caution">
    <text evidence="5">The sequence shown here is derived from an EMBL/GenBank/DDBJ whole genome shotgun (WGS) entry which is preliminary data.</text>
</comment>
<dbReference type="Gene3D" id="1.10.460.10">
    <property type="entry name" value="Topoisomerase I, domain 2"/>
    <property type="match status" value="1"/>
</dbReference>
<dbReference type="InterPro" id="IPR023405">
    <property type="entry name" value="Topo_IA_core_domain"/>
</dbReference>
<dbReference type="Pfam" id="PF01131">
    <property type="entry name" value="Topoisom_bac"/>
    <property type="match status" value="1"/>
</dbReference>
<dbReference type="SUPFAM" id="SSF56712">
    <property type="entry name" value="Prokaryotic type I DNA topoisomerase"/>
    <property type="match status" value="1"/>
</dbReference>
<dbReference type="PANTHER" id="PTHR42785">
    <property type="entry name" value="DNA TOPOISOMERASE, TYPE IA, CORE"/>
    <property type="match status" value="1"/>
</dbReference>
<dbReference type="InterPro" id="IPR003602">
    <property type="entry name" value="Topo_IA_DNA-bd_dom"/>
</dbReference>
<dbReference type="PANTHER" id="PTHR42785:SF1">
    <property type="entry name" value="DNA TOPOISOMERASE"/>
    <property type="match status" value="1"/>
</dbReference>
<reference evidence="5" key="1">
    <citation type="journal article" date="2014" name="Front. Microbiol.">
        <title>High frequency of phylogenetically diverse reductive dehalogenase-homologous genes in deep subseafloor sedimentary metagenomes.</title>
        <authorList>
            <person name="Kawai M."/>
            <person name="Futagami T."/>
            <person name="Toyoda A."/>
            <person name="Takaki Y."/>
            <person name="Nishi S."/>
            <person name="Hori S."/>
            <person name="Arai W."/>
            <person name="Tsubouchi T."/>
            <person name="Morono Y."/>
            <person name="Uchiyama I."/>
            <person name="Ito T."/>
            <person name="Fujiyama A."/>
            <person name="Inagaki F."/>
            <person name="Takami H."/>
        </authorList>
    </citation>
    <scope>NUCLEOTIDE SEQUENCE</scope>
    <source>
        <strain evidence="5">Expedition CK06-06</strain>
    </source>
</reference>
<dbReference type="InterPro" id="IPR013826">
    <property type="entry name" value="Topo_IA_cen_sub3"/>
</dbReference>
<dbReference type="SMART" id="SM00437">
    <property type="entry name" value="TOP1Ac"/>
    <property type="match status" value="1"/>
</dbReference>
<dbReference type="PROSITE" id="PS52039">
    <property type="entry name" value="TOPO_IA_2"/>
    <property type="match status" value="1"/>
</dbReference>
<dbReference type="AlphaFoldDB" id="X0Y171"/>
<dbReference type="InterPro" id="IPR013825">
    <property type="entry name" value="Topo_IA_cen_sub2"/>
</dbReference>